<geneLocation type="plasmid" evidence="2 3">
    <name>pPNAP02</name>
</geneLocation>
<keyword evidence="3" id="KW-1185">Reference proteome</keyword>
<protein>
    <submittedName>
        <fullName evidence="2">Uncharacterized protein</fullName>
    </submittedName>
</protein>
<dbReference type="HOGENOM" id="CLU_1843296_0_0_4"/>
<sequence>MKIFRCRSFDAVPAQWGEFDDGNLRDRHEFRRRKTLTPPKKINRCRGTMSMKRSKKHDFNATSPTRQQSSRRCAACLPAAFSGLGQSHAVPNQTCCATPFRLRVADALMPMVAHTVTRRLLCEIENDDPALYQFQVAPT</sequence>
<dbReference type="EMBL" id="CP000531">
    <property type="protein sequence ID" value="ABM39875.1"/>
    <property type="molecule type" value="Genomic_DNA"/>
</dbReference>
<dbReference type="KEGG" id="pna:Pnap_4607"/>
<proteinExistence type="predicted"/>
<evidence type="ECO:0000313" key="2">
    <source>
        <dbReference type="EMBL" id="ABM39875.1"/>
    </source>
</evidence>
<evidence type="ECO:0000313" key="3">
    <source>
        <dbReference type="Proteomes" id="UP000000644"/>
    </source>
</evidence>
<dbReference type="Proteomes" id="UP000000644">
    <property type="component" value="Plasmid pPNAP02"/>
</dbReference>
<accession>A1VW47</accession>
<dbReference type="AlphaFoldDB" id="A1VW47"/>
<evidence type="ECO:0000256" key="1">
    <source>
        <dbReference type="SAM" id="MobiDB-lite"/>
    </source>
</evidence>
<gene>
    <name evidence="2" type="ordered locus">Pnap_4607</name>
</gene>
<feature type="region of interest" description="Disordered" evidence="1">
    <location>
        <begin position="38"/>
        <end position="66"/>
    </location>
</feature>
<dbReference type="RefSeq" id="WP_011798090.1">
    <property type="nucleotide sequence ID" value="NC_008758.1"/>
</dbReference>
<name>A1VW47_POLNA</name>
<reference evidence="3" key="1">
    <citation type="journal article" date="2009" name="Environ. Microbiol.">
        <title>The genome of Polaromonas naphthalenivorans strain CJ2, isolated from coal tar-contaminated sediment, reveals physiological and metabolic versatility and evolution through extensive horizontal gene transfer.</title>
        <authorList>
            <person name="Yagi J.M."/>
            <person name="Sims D."/>
            <person name="Brettin T."/>
            <person name="Bruce D."/>
            <person name="Madsen E.L."/>
        </authorList>
    </citation>
    <scope>NUCLEOTIDE SEQUENCE [LARGE SCALE GENOMIC DNA]</scope>
    <source>
        <strain evidence="3">CJ2</strain>
        <plasmid evidence="3">Plasmid pPNAP02</plasmid>
    </source>
</reference>
<keyword evidence="2" id="KW-0614">Plasmid</keyword>
<organism evidence="2 3">
    <name type="scientific">Polaromonas naphthalenivorans (strain CJ2)</name>
    <dbReference type="NCBI Taxonomy" id="365044"/>
    <lineage>
        <taxon>Bacteria</taxon>
        <taxon>Pseudomonadati</taxon>
        <taxon>Pseudomonadota</taxon>
        <taxon>Betaproteobacteria</taxon>
        <taxon>Burkholderiales</taxon>
        <taxon>Comamonadaceae</taxon>
        <taxon>Polaromonas</taxon>
    </lineage>
</organism>